<evidence type="ECO:0000313" key="8">
    <source>
        <dbReference type="EMBL" id="GEL25310.1"/>
    </source>
</evidence>
<dbReference type="InterPro" id="IPR050638">
    <property type="entry name" value="AA-Vitamin_Transporters"/>
</dbReference>
<name>A0A511DKG2_9PSEU</name>
<gene>
    <name evidence="8" type="ORF">PSU4_42640</name>
</gene>
<feature type="transmembrane region" description="Helical" evidence="6">
    <location>
        <begin position="7"/>
        <end position="28"/>
    </location>
</feature>
<dbReference type="Pfam" id="PF00892">
    <property type="entry name" value="EamA"/>
    <property type="match status" value="2"/>
</dbReference>
<evidence type="ECO:0000256" key="4">
    <source>
        <dbReference type="ARBA" id="ARBA00022989"/>
    </source>
</evidence>
<proteinExistence type="inferred from homology"/>
<dbReference type="RefSeq" id="WP_186817099.1">
    <property type="nucleotide sequence ID" value="NZ_BJVJ01000050.1"/>
</dbReference>
<keyword evidence="4 6" id="KW-1133">Transmembrane helix</keyword>
<protein>
    <submittedName>
        <fullName evidence="8">Membrane protein</fullName>
    </submittedName>
</protein>
<evidence type="ECO:0000256" key="6">
    <source>
        <dbReference type="SAM" id="Phobius"/>
    </source>
</evidence>
<dbReference type="GO" id="GO:0016020">
    <property type="term" value="C:membrane"/>
    <property type="evidence" value="ECO:0007669"/>
    <property type="project" value="UniProtKB-SubCell"/>
</dbReference>
<feature type="transmembrane region" description="Helical" evidence="6">
    <location>
        <begin position="148"/>
        <end position="169"/>
    </location>
</feature>
<evidence type="ECO:0000256" key="3">
    <source>
        <dbReference type="ARBA" id="ARBA00022692"/>
    </source>
</evidence>
<feature type="transmembrane region" description="Helical" evidence="6">
    <location>
        <begin position="66"/>
        <end position="86"/>
    </location>
</feature>
<feature type="transmembrane region" description="Helical" evidence="6">
    <location>
        <begin position="208"/>
        <end position="230"/>
    </location>
</feature>
<feature type="transmembrane region" description="Helical" evidence="6">
    <location>
        <begin position="121"/>
        <end position="142"/>
    </location>
</feature>
<reference evidence="8 9" key="1">
    <citation type="submission" date="2019-07" db="EMBL/GenBank/DDBJ databases">
        <title>Whole genome shotgun sequence of Pseudonocardia sulfidoxydans NBRC 16205.</title>
        <authorList>
            <person name="Hosoyama A."/>
            <person name="Uohara A."/>
            <person name="Ohji S."/>
            <person name="Ichikawa N."/>
        </authorList>
    </citation>
    <scope>NUCLEOTIDE SEQUENCE [LARGE SCALE GENOMIC DNA]</scope>
    <source>
        <strain evidence="8 9">NBRC 16205</strain>
    </source>
</reference>
<organism evidence="8 9">
    <name type="scientific">Pseudonocardia sulfidoxydans NBRC 16205</name>
    <dbReference type="NCBI Taxonomy" id="1223511"/>
    <lineage>
        <taxon>Bacteria</taxon>
        <taxon>Bacillati</taxon>
        <taxon>Actinomycetota</taxon>
        <taxon>Actinomycetes</taxon>
        <taxon>Pseudonocardiales</taxon>
        <taxon>Pseudonocardiaceae</taxon>
        <taxon>Pseudonocardia</taxon>
    </lineage>
</organism>
<feature type="domain" description="EamA" evidence="7">
    <location>
        <begin position="9"/>
        <end position="139"/>
    </location>
</feature>
<feature type="transmembrane region" description="Helical" evidence="6">
    <location>
        <begin position="262"/>
        <end position="279"/>
    </location>
</feature>
<feature type="domain" description="EamA" evidence="7">
    <location>
        <begin position="146"/>
        <end position="279"/>
    </location>
</feature>
<dbReference type="EMBL" id="BJVJ01000050">
    <property type="protein sequence ID" value="GEL25310.1"/>
    <property type="molecule type" value="Genomic_DNA"/>
</dbReference>
<feature type="transmembrane region" description="Helical" evidence="6">
    <location>
        <begin position="92"/>
        <end position="114"/>
    </location>
</feature>
<keyword evidence="9" id="KW-1185">Reference proteome</keyword>
<accession>A0A511DKG2</accession>
<feature type="transmembrane region" description="Helical" evidence="6">
    <location>
        <begin position="34"/>
        <end position="54"/>
    </location>
</feature>
<dbReference type="AlphaFoldDB" id="A0A511DKG2"/>
<evidence type="ECO:0000313" key="9">
    <source>
        <dbReference type="Proteomes" id="UP000321685"/>
    </source>
</evidence>
<feature type="transmembrane region" description="Helical" evidence="6">
    <location>
        <begin position="176"/>
        <end position="196"/>
    </location>
</feature>
<evidence type="ECO:0000256" key="2">
    <source>
        <dbReference type="ARBA" id="ARBA00007362"/>
    </source>
</evidence>
<keyword evidence="5 6" id="KW-0472">Membrane</keyword>
<keyword evidence="3 6" id="KW-0812">Transmembrane</keyword>
<dbReference type="InterPro" id="IPR000620">
    <property type="entry name" value="EamA_dom"/>
</dbReference>
<evidence type="ECO:0000256" key="1">
    <source>
        <dbReference type="ARBA" id="ARBA00004141"/>
    </source>
</evidence>
<dbReference type="PANTHER" id="PTHR32322:SF9">
    <property type="entry name" value="AMINO-ACID METABOLITE EFFLUX PUMP-RELATED"/>
    <property type="match status" value="1"/>
</dbReference>
<evidence type="ECO:0000256" key="5">
    <source>
        <dbReference type="ARBA" id="ARBA00023136"/>
    </source>
</evidence>
<dbReference type="InterPro" id="IPR037185">
    <property type="entry name" value="EmrE-like"/>
</dbReference>
<feature type="transmembrane region" description="Helical" evidence="6">
    <location>
        <begin position="237"/>
        <end position="256"/>
    </location>
</feature>
<dbReference type="SUPFAM" id="SSF103481">
    <property type="entry name" value="Multidrug resistance efflux transporter EmrE"/>
    <property type="match status" value="2"/>
</dbReference>
<sequence length="290" mass="28656">MAGARAWGLFAAVSVLWGVPYLFIGVALRSGFGPVSLAAARVVLAALVLAPFGLRRARRELLRGRGGRLAVLAVVEVVVPFVLIPVGEQTVASGTAAVVIATEPLFVLVTGLVLGTRARPGTAAVIGLLVGLGGVAVLSGVAGGGIGVVPLVAAAACYAVGAVLISHWFGDVPALGVAAAMLAIAAPLLVVATLVLEPLPTPTLAGLAAIGALGVGATAVGFVAFFALVATSGPDHAALITYAAPVVAVACGALLLHEPLGPRTLLGTALVFAGAWLATRPRPAQPPSRE</sequence>
<comment type="similarity">
    <text evidence="2">Belongs to the EamA transporter family.</text>
</comment>
<comment type="caution">
    <text evidence="8">The sequence shown here is derived from an EMBL/GenBank/DDBJ whole genome shotgun (WGS) entry which is preliminary data.</text>
</comment>
<dbReference type="Proteomes" id="UP000321685">
    <property type="component" value="Unassembled WGS sequence"/>
</dbReference>
<comment type="subcellular location">
    <subcellularLocation>
        <location evidence="1">Membrane</location>
        <topology evidence="1">Multi-pass membrane protein</topology>
    </subcellularLocation>
</comment>
<evidence type="ECO:0000259" key="7">
    <source>
        <dbReference type="Pfam" id="PF00892"/>
    </source>
</evidence>
<dbReference type="PANTHER" id="PTHR32322">
    <property type="entry name" value="INNER MEMBRANE TRANSPORTER"/>
    <property type="match status" value="1"/>
</dbReference>